<feature type="region of interest" description="Disordered" evidence="1">
    <location>
        <begin position="1240"/>
        <end position="1361"/>
    </location>
</feature>
<proteinExistence type="predicted"/>
<accession>A0A0L7LIG7</accession>
<feature type="region of interest" description="Disordered" evidence="1">
    <location>
        <begin position="686"/>
        <end position="707"/>
    </location>
</feature>
<feature type="region of interest" description="Disordered" evidence="1">
    <location>
        <begin position="239"/>
        <end position="329"/>
    </location>
</feature>
<feature type="compositionally biased region" description="Basic and acidic residues" evidence="1">
    <location>
        <begin position="278"/>
        <end position="287"/>
    </location>
</feature>
<feature type="compositionally biased region" description="Basic and acidic residues" evidence="1">
    <location>
        <begin position="161"/>
        <end position="208"/>
    </location>
</feature>
<dbReference type="GO" id="GO:0016055">
    <property type="term" value="P:Wnt signaling pathway"/>
    <property type="evidence" value="ECO:0007669"/>
    <property type="project" value="InterPro"/>
</dbReference>
<feature type="region of interest" description="Disordered" evidence="1">
    <location>
        <begin position="344"/>
        <end position="449"/>
    </location>
</feature>
<dbReference type="STRING" id="104452.A0A0L7LIG7"/>
<dbReference type="Pfam" id="PF05923">
    <property type="entry name" value="APC_r"/>
    <property type="match status" value="1"/>
</dbReference>
<feature type="compositionally biased region" description="Polar residues" evidence="1">
    <location>
        <begin position="395"/>
        <end position="405"/>
    </location>
</feature>
<evidence type="ECO:0000313" key="3">
    <source>
        <dbReference type="Proteomes" id="UP000037510"/>
    </source>
</evidence>
<evidence type="ECO:0000313" key="2">
    <source>
        <dbReference type="EMBL" id="KOB75358.1"/>
    </source>
</evidence>
<dbReference type="Proteomes" id="UP000037510">
    <property type="component" value="Unassembled WGS sequence"/>
</dbReference>
<feature type="compositionally biased region" description="Basic and acidic residues" evidence="1">
    <location>
        <begin position="96"/>
        <end position="121"/>
    </location>
</feature>
<feature type="compositionally biased region" description="Polar residues" evidence="1">
    <location>
        <begin position="1317"/>
        <end position="1338"/>
    </location>
</feature>
<feature type="region of interest" description="Disordered" evidence="1">
    <location>
        <begin position="79"/>
        <end position="122"/>
    </location>
</feature>
<evidence type="ECO:0000256" key="1">
    <source>
        <dbReference type="SAM" id="MobiDB-lite"/>
    </source>
</evidence>
<feature type="compositionally biased region" description="Polar residues" evidence="1">
    <location>
        <begin position="918"/>
        <end position="934"/>
    </location>
</feature>
<name>A0A0L7LIG7_OPEBR</name>
<protein>
    <submittedName>
        <fullName evidence="2">Adenomatous polyposis coli protein</fullName>
    </submittedName>
</protein>
<feature type="compositionally biased region" description="Basic and acidic residues" evidence="1">
    <location>
        <begin position="1099"/>
        <end position="1113"/>
    </location>
</feature>
<reference evidence="2 3" key="1">
    <citation type="journal article" date="2015" name="Genome Biol. Evol.">
        <title>The genome of winter moth (Operophtera brumata) provides a genomic perspective on sexual dimorphism and phenology.</title>
        <authorList>
            <person name="Derks M.F."/>
            <person name="Smit S."/>
            <person name="Salis L."/>
            <person name="Schijlen E."/>
            <person name="Bossers A."/>
            <person name="Mateman C."/>
            <person name="Pijl A.S."/>
            <person name="de Ridder D."/>
            <person name="Groenen M.A."/>
            <person name="Visser M.E."/>
            <person name="Megens H.J."/>
        </authorList>
    </citation>
    <scope>NUCLEOTIDE SEQUENCE [LARGE SCALE GENOMIC DNA]</scope>
    <source>
        <strain evidence="2">WM2013NL</strain>
        <tissue evidence="2">Head and thorax</tissue>
    </source>
</reference>
<feature type="compositionally biased region" description="Polar residues" evidence="1">
    <location>
        <begin position="817"/>
        <end position="833"/>
    </location>
</feature>
<feature type="region of interest" description="Disordered" evidence="1">
    <location>
        <begin position="884"/>
        <end position="940"/>
    </location>
</feature>
<dbReference type="EMBL" id="JTDY01000941">
    <property type="protein sequence ID" value="KOB75358.1"/>
    <property type="molecule type" value="Genomic_DNA"/>
</dbReference>
<feature type="compositionally biased region" description="Basic and acidic residues" evidence="1">
    <location>
        <begin position="344"/>
        <end position="355"/>
    </location>
</feature>
<feature type="compositionally biased region" description="Polar residues" evidence="1">
    <location>
        <begin position="1281"/>
        <end position="1295"/>
    </location>
</feature>
<feature type="compositionally biased region" description="Basic and acidic residues" evidence="1">
    <location>
        <begin position="1373"/>
        <end position="1397"/>
    </location>
</feature>
<dbReference type="InterPro" id="IPR009223">
    <property type="entry name" value="APC_rpt"/>
</dbReference>
<feature type="compositionally biased region" description="Basic and acidic residues" evidence="1">
    <location>
        <begin position="1122"/>
        <end position="1142"/>
    </location>
</feature>
<feature type="region of interest" description="Disordered" evidence="1">
    <location>
        <begin position="817"/>
        <end position="843"/>
    </location>
</feature>
<feature type="compositionally biased region" description="Polar residues" evidence="1">
    <location>
        <begin position="1181"/>
        <end position="1211"/>
    </location>
</feature>
<feature type="compositionally biased region" description="Polar residues" evidence="1">
    <location>
        <begin position="1438"/>
        <end position="1450"/>
    </location>
</feature>
<gene>
    <name evidence="2" type="ORF">OBRU01_07762</name>
</gene>
<feature type="compositionally biased region" description="Basic and acidic residues" evidence="1">
    <location>
        <begin position="834"/>
        <end position="843"/>
    </location>
</feature>
<feature type="compositionally biased region" description="Basic and acidic residues" evidence="1">
    <location>
        <begin position="540"/>
        <end position="556"/>
    </location>
</feature>
<feature type="region of interest" description="Disordered" evidence="1">
    <location>
        <begin position="1373"/>
        <end position="1467"/>
    </location>
</feature>
<organism evidence="2 3">
    <name type="scientific">Operophtera brumata</name>
    <name type="common">Winter moth</name>
    <name type="synonym">Phalaena brumata</name>
    <dbReference type="NCBI Taxonomy" id="104452"/>
    <lineage>
        <taxon>Eukaryota</taxon>
        <taxon>Metazoa</taxon>
        <taxon>Ecdysozoa</taxon>
        <taxon>Arthropoda</taxon>
        <taxon>Hexapoda</taxon>
        <taxon>Insecta</taxon>
        <taxon>Pterygota</taxon>
        <taxon>Neoptera</taxon>
        <taxon>Endopterygota</taxon>
        <taxon>Lepidoptera</taxon>
        <taxon>Glossata</taxon>
        <taxon>Ditrysia</taxon>
        <taxon>Geometroidea</taxon>
        <taxon>Geometridae</taxon>
        <taxon>Larentiinae</taxon>
        <taxon>Operophtera</taxon>
    </lineage>
</organism>
<feature type="compositionally biased region" description="Low complexity" evidence="1">
    <location>
        <begin position="265"/>
        <end position="277"/>
    </location>
</feature>
<feature type="region of interest" description="Disordered" evidence="1">
    <location>
        <begin position="159"/>
        <end position="219"/>
    </location>
</feature>
<feature type="region of interest" description="Disordered" evidence="1">
    <location>
        <begin position="532"/>
        <end position="564"/>
    </location>
</feature>
<sequence length="1467" mass="162837">MCKVYFTEDTPAILSKAGSNSNLSVLSIDSAPARAPPTVEAHDTSDSSNLSDAGDLLEECIQKGIAKVRHQTAMAALDQKVVKNKGPQSETPSIPYRDDVYVSTSRKHESRLPVKTQRPEKPLALTLARNDSLSSLSLDSFGSTDREIFEETVKAGLSRVNKSDDRRSKAHSVERPSEFNRHNRQNKSLDRSDKTNQRSKVSDHEFERSSSGVNVRTKKRLEEVSSRSYAFPTDLSRLSRSRYTDDGPASLPACMDSPRRRERSNSLSSLSNDSFGSTDKEVFERIVRMGMQPRTEKPRARSGDRLETRDRRRRRDRDPRGALDRMVGDDARDRALLEEVIARGAKREGRDKESGSKNVPEPSAGAAAAGELAPTARRDTGSDIAPPNPPRNISVLKNPQTTRTHLSPCEPKPLGLDSTDEGETSRSNECLAPASANTTIESERDELNRSNESYADVLDGSWSDGEQPYHADTLTRKNKLEWTDIKDIKEPKTREEVSRQDTWNDNTCPDDVTFPTISSSVHLEASLRSEALPDLLEQSDPTRRHSRPDLTSRLETDGMNSSRLTSPIKMITSADRFMLESVAEPSFASLVDDADQKLDSMVSAAIEREAARLAAQLKVSTYTMETSVTSLTSLDLDNVKPPSDLGSLLSLSASTHWEEPSQAHKKSRSRKKSLPVASMVKRALTNSAHHGSSEHLDSSPVSFLENVKPPSEMENIDMEGSMISVSSIVSEVAEIRDKTPVVFDFKQPIQDFPLYTTFTNVFHDLDQVNPPSLFDEMAESTLEIEQSTAQPTIAQNMAVFEDCISNTLNVVTDIPSGSENCTPLPSDISSVESTPKKQRDPKYLTPKEKRHVSKDRYQTYTITDTVTEDDIVLEVQEEFMTWTKSETEPSEYNTATSETKSKRKVSAKQRRLEDRARYQTQTVDIHNIPETSQAKPDPSIESLKQRLAAKKTLKQKRLEDAERFRTRTLSEDIPPSPTFVTRDANFENLETTTGYDSLSSNEPNHQTLDDRHDDVFSRDIDSGHNEDDFELNSTQMQTYTKSFRNYLPVIESPAAVDMCVVNNLKNIEMTASYRRTMQADKNHNPSSSDFASYEGDSNSEERAQSESDAETPRPKPKIVKPMRRDDSLDSNESLDKEQEAPKIIRGRKKAYVSPYRRSAPPLKKITAPVTKAMPKSAPSKGPSTSKAQTGAKTPNKTPVSSKSPSANTSPKKSIPNRFPTKLAQVKAIAIPPVATKPLPLERQGTFTKEESSVPAKDLPVTDKKLAPTFQRFAKPAPVAKANTSPSRLPQLNRYTRPTAKAPAKSPTKVAKKPEPTMRNSASNHSLQSNESGKTITIASRSSRHGSTSSIHSVQSTRTKDVESKIANLWKKVEQAKKSPAKADKRVWIESDKTEQPRLIRSSTFEGQPKETKVSTKQKTAIGIRVSQIPSLKPKSVSKPAQSTPSTSGKKCSTRVFARKPVNGQVTT</sequence>
<feature type="compositionally biased region" description="Basic and acidic residues" evidence="1">
    <location>
        <begin position="294"/>
        <end position="329"/>
    </location>
</feature>
<feature type="region of interest" description="Disordered" evidence="1">
    <location>
        <begin position="1079"/>
        <end position="1218"/>
    </location>
</feature>
<keyword evidence="3" id="KW-1185">Reference proteome</keyword>
<comment type="caution">
    <text evidence="2">The sequence shown here is derived from an EMBL/GenBank/DDBJ whole genome shotgun (WGS) entry which is preliminary data.</text>
</comment>